<name>A0A9N7VSR7_PLEPL</name>
<keyword evidence="2" id="KW-1185">Reference proteome</keyword>
<proteinExistence type="predicted"/>
<evidence type="ECO:0000313" key="2">
    <source>
        <dbReference type="Proteomes" id="UP001153269"/>
    </source>
</evidence>
<sequence>MSECAGRAPTELTLSVAVHPQHFCDVALSVNSRLHPLTTSRFPRQPPLPIGMMILGAGERSLLVDFQSVGARTRLKHQLPGETNCGVALHGVNFDQRGFRFMEWLLDPSLCSGTACVKSEVKMRLENRSS</sequence>
<evidence type="ECO:0000313" key="1">
    <source>
        <dbReference type="EMBL" id="CAB1456154.1"/>
    </source>
</evidence>
<organism evidence="1 2">
    <name type="scientific">Pleuronectes platessa</name>
    <name type="common">European plaice</name>
    <dbReference type="NCBI Taxonomy" id="8262"/>
    <lineage>
        <taxon>Eukaryota</taxon>
        <taxon>Metazoa</taxon>
        <taxon>Chordata</taxon>
        <taxon>Craniata</taxon>
        <taxon>Vertebrata</taxon>
        <taxon>Euteleostomi</taxon>
        <taxon>Actinopterygii</taxon>
        <taxon>Neopterygii</taxon>
        <taxon>Teleostei</taxon>
        <taxon>Neoteleostei</taxon>
        <taxon>Acanthomorphata</taxon>
        <taxon>Carangaria</taxon>
        <taxon>Pleuronectiformes</taxon>
        <taxon>Pleuronectoidei</taxon>
        <taxon>Pleuronectidae</taxon>
        <taxon>Pleuronectes</taxon>
    </lineage>
</organism>
<dbReference type="EMBL" id="CADEAL010004288">
    <property type="protein sequence ID" value="CAB1456154.1"/>
    <property type="molecule type" value="Genomic_DNA"/>
</dbReference>
<dbReference type="Proteomes" id="UP001153269">
    <property type="component" value="Unassembled WGS sequence"/>
</dbReference>
<dbReference type="AlphaFoldDB" id="A0A9N7VSR7"/>
<comment type="caution">
    <text evidence="1">The sequence shown here is derived from an EMBL/GenBank/DDBJ whole genome shotgun (WGS) entry which is preliminary data.</text>
</comment>
<accession>A0A9N7VSR7</accession>
<reference evidence="1" key="1">
    <citation type="submission" date="2020-03" db="EMBL/GenBank/DDBJ databases">
        <authorList>
            <person name="Weist P."/>
        </authorList>
    </citation>
    <scope>NUCLEOTIDE SEQUENCE</scope>
</reference>
<protein>
    <submittedName>
        <fullName evidence="1">Uncharacterized protein</fullName>
    </submittedName>
</protein>
<gene>
    <name evidence="1" type="ORF">PLEPLA_LOCUS43935</name>
</gene>